<keyword evidence="4" id="KW-0949">S-adenosyl-L-methionine</keyword>
<dbReference type="Gene3D" id="3.40.50.150">
    <property type="entry name" value="Vaccinia Virus protein VP39"/>
    <property type="match status" value="1"/>
</dbReference>
<evidence type="ECO:0000313" key="6">
    <source>
        <dbReference type="Proteomes" id="UP001476282"/>
    </source>
</evidence>
<dbReference type="InterPro" id="IPR008854">
    <property type="entry name" value="TPMT"/>
</dbReference>
<organism evidence="5 6">
    <name type="scientific">Haloferula sargassicola</name>
    <dbReference type="NCBI Taxonomy" id="490096"/>
    <lineage>
        <taxon>Bacteria</taxon>
        <taxon>Pseudomonadati</taxon>
        <taxon>Verrucomicrobiota</taxon>
        <taxon>Verrucomicrobiia</taxon>
        <taxon>Verrucomicrobiales</taxon>
        <taxon>Verrucomicrobiaceae</taxon>
        <taxon>Haloferula</taxon>
    </lineage>
</organism>
<evidence type="ECO:0000256" key="2">
    <source>
        <dbReference type="ARBA" id="ARBA00022603"/>
    </source>
</evidence>
<dbReference type="CDD" id="cd02440">
    <property type="entry name" value="AdoMet_MTases"/>
    <property type="match status" value="1"/>
</dbReference>
<evidence type="ECO:0000313" key="5">
    <source>
        <dbReference type="EMBL" id="GAA5483570.1"/>
    </source>
</evidence>
<dbReference type="RefSeq" id="WP_353567680.1">
    <property type="nucleotide sequence ID" value="NZ_BAABRI010000015.1"/>
</dbReference>
<dbReference type="PROSITE" id="PS51585">
    <property type="entry name" value="SAM_MT_TPMT"/>
    <property type="match status" value="1"/>
</dbReference>
<evidence type="ECO:0000256" key="1">
    <source>
        <dbReference type="ARBA" id="ARBA00022553"/>
    </source>
</evidence>
<dbReference type="Proteomes" id="UP001476282">
    <property type="component" value="Unassembled WGS sequence"/>
</dbReference>
<dbReference type="PANTHER" id="PTHR32183:SF6">
    <property type="entry name" value="CYSTEINE SULFINATE DESULFINASE_CYSTEINE DESULFURASE AND RELATED ENZYMES"/>
    <property type="match status" value="1"/>
</dbReference>
<accession>A0ABP9UPU4</accession>
<gene>
    <name evidence="5" type="ORF">Hsar01_02804</name>
</gene>
<keyword evidence="1" id="KW-0597">Phosphoprotein</keyword>
<keyword evidence="2" id="KW-0489">Methyltransferase</keyword>
<sequence length="202" mass="22031">MRDWHAFWTRGETPWDRGSAAPPLLELMERGHGDFLKDARVLVPGCGSGHDVRALAAAGARPVGLDLSPKAVEVAQGASANGERYEVGDFLDGSRSGYDALWEHTCFCAIEPRLRDDYARAAAQAVKPGGRLLAVFYLDPDNDGEGPPFGATKAEVGSRFGRWFEEIEAYTPKRAYPGREGREWVFVGERNSEEVAHGPAEG</sequence>
<keyword evidence="3" id="KW-0808">Transferase</keyword>
<keyword evidence="6" id="KW-1185">Reference proteome</keyword>
<dbReference type="EMBL" id="BAABRI010000015">
    <property type="protein sequence ID" value="GAA5483570.1"/>
    <property type="molecule type" value="Genomic_DNA"/>
</dbReference>
<dbReference type="SUPFAM" id="SSF53335">
    <property type="entry name" value="S-adenosyl-L-methionine-dependent methyltransferases"/>
    <property type="match status" value="1"/>
</dbReference>
<evidence type="ECO:0000256" key="4">
    <source>
        <dbReference type="ARBA" id="ARBA00022691"/>
    </source>
</evidence>
<dbReference type="PANTHER" id="PTHR32183">
    <property type="match status" value="1"/>
</dbReference>
<evidence type="ECO:0000256" key="3">
    <source>
        <dbReference type="ARBA" id="ARBA00022679"/>
    </source>
</evidence>
<protein>
    <submittedName>
        <fullName evidence="5">Uncharacterized protein BCG_0605c</fullName>
    </submittedName>
</protein>
<proteinExistence type="predicted"/>
<reference evidence="5 6" key="1">
    <citation type="submission" date="2024-02" db="EMBL/GenBank/DDBJ databases">
        <title>Haloferula sargassicola NBRC 104335.</title>
        <authorList>
            <person name="Ichikawa N."/>
            <person name="Katano-Makiyama Y."/>
            <person name="Hidaka K."/>
        </authorList>
    </citation>
    <scope>NUCLEOTIDE SEQUENCE [LARGE SCALE GENOMIC DNA]</scope>
    <source>
        <strain evidence="5 6">NBRC 104335</strain>
    </source>
</reference>
<name>A0ABP9UPU4_9BACT</name>
<dbReference type="InterPro" id="IPR029063">
    <property type="entry name" value="SAM-dependent_MTases_sf"/>
</dbReference>
<comment type="caution">
    <text evidence="5">The sequence shown here is derived from an EMBL/GenBank/DDBJ whole genome shotgun (WGS) entry which is preliminary data.</text>
</comment>
<dbReference type="Pfam" id="PF05724">
    <property type="entry name" value="TPMT"/>
    <property type="match status" value="1"/>
</dbReference>